<reference evidence="2 3" key="1">
    <citation type="submission" date="2017-03" db="EMBL/GenBank/DDBJ databases">
        <title>Genome sequence of Clostridium oryzae DSM 28571.</title>
        <authorList>
            <person name="Poehlein A."/>
            <person name="Daniel R."/>
        </authorList>
    </citation>
    <scope>NUCLEOTIDE SEQUENCE [LARGE SCALE GENOMIC DNA]</scope>
    <source>
        <strain evidence="2 3">DSM 28571</strain>
    </source>
</reference>
<comment type="caution">
    <text evidence="2">The sequence shown here is derived from an EMBL/GenBank/DDBJ whole genome shotgun (WGS) entry which is preliminary data.</text>
</comment>
<keyword evidence="1" id="KW-0812">Transmembrane</keyword>
<dbReference type="STRING" id="1450648.CLORY_44370"/>
<keyword evidence="1" id="KW-1133">Transmembrane helix</keyword>
<proteinExistence type="predicted"/>
<feature type="transmembrane region" description="Helical" evidence="1">
    <location>
        <begin position="31"/>
        <end position="51"/>
    </location>
</feature>
<keyword evidence="1" id="KW-0472">Membrane</keyword>
<name>A0A1V4I6W4_9CLOT</name>
<keyword evidence="3" id="KW-1185">Reference proteome</keyword>
<accession>A0A1V4I6W4</accession>
<gene>
    <name evidence="2" type="ORF">CLORY_44370</name>
</gene>
<dbReference type="AlphaFoldDB" id="A0A1V4I6W4"/>
<sequence length="114" mass="12771">MMKATNEYSVRNGKNSRVQLGNNDGNCDHNIIIILLIVAAVCYCGGPDNILPVSQPIRHGRRRRRSRSRNSFRSILYLIFLALLLGGNSNGRNANTNIIHVDSPRLNDEEVLDL</sequence>
<evidence type="ECO:0000313" key="2">
    <source>
        <dbReference type="EMBL" id="OPJ55345.1"/>
    </source>
</evidence>
<evidence type="ECO:0000313" key="3">
    <source>
        <dbReference type="Proteomes" id="UP000190080"/>
    </source>
</evidence>
<protein>
    <submittedName>
        <fullName evidence="2">Uncharacterized protein</fullName>
    </submittedName>
</protein>
<feature type="transmembrane region" description="Helical" evidence="1">
    <location>
        <begin position="72"/>
        <end position="89"/>
    </location>
</feature>
<dbReference type="EMBL" id="MZGV01000114">
    <property type="protein sequence ID" value="OPJ55345.1"/>
    <property type="molecule type" value="Genomic_DNA"/>
</dbReference>
<evidence type="ECO:0000256" key="1">
    <source>
        <dbReference type="SAM" id="Phobius"/>
    </source>
</evidence>
<dbReference type="RefSeq" id="WP_079428625.1">
    <property type="nucleotide sequence ID" value="NZ_MZGV01000114.1"/>
</dbReference>
<dbReference type="Proteomes" id="UP000190080">
    <property type="component" value="Unassembled WGS sequence"/>
</dbReference>
<organism evidence="2 3">
    <name type="scientific">Clostridium oryzae</name>
    <dbReference type="NCBI Taxonomy" id="1450648"/>
    <lineage>
        <taxon>Bacteria</taxon>
        <taxon>Bacillati</taxon>
        <taxon>Bacillota</taxon>
        <taxon>Clostridia</taxon>
        <taxon>Eubacteriales</taxon>
        <taxon>Clostridiaceae</taxon>
        <taxon>Clostridium</taxon>
    </lineage>
</organism>